<proteinExistence type="predicted"/>
<keyword evidence="1" id="KW-0472">Membrane</keyword>
<comment type="caution">
    <text evidence="3">The sequence shown here is derived from an EMBL/GenBank/DDBJ whole genome shotgun (WGS) entry which is preliminary data.</text>
</comment>
<feature type="transmembrane region" description="Helical" evidence="1">
    <location>
        <begin position="17"/>
        <end position="36"/>
    </location>
</feature>
<dbReference type="EMBL" id="JOKH01000003">
    <property type="protein sequence ID" value="KEQ17578.1"/>
    <property type="molecule type" value="Genomic_DNA"/>
</dbReference>
<sequence length="217" mass="25456">MSYVKAYSSKKKNIIDFLWMFSLAIITNFGSISTWYRDTNNPTQEYVYIILSVIFGLISLIFIYAAFLAFVKVFKSQSNWFIIVNSKKIKLKTPESEYKLSFSYKTSDIIRIERDEVNNGGDGLDVYWYIYIKNNSKVEKIKLNVKPFVIENVVHQIKKLNLDNIEFISKDFKGNITTWNLTLLDRIKMKLSFIIGIAILGSFILPAFQYYYLILYN</sequence>
<dbReference type="RefSeq" id="WP_034836846.1">
    <property type="nucleotide sequence ID" value="NZ_JOKH01000003.1"/>
</dbReference>
<feature type="transmembrane region" description="Helical" evidence="1">
    <location>
        <begin position="191"/>
        <end position="212"/>
    </location>
</feature>
<reference evidence="3 4" key="1">
    <citation type="submission" date="2014-06" db="EMBL/GenBank/DDBJ databases">
        <title>Whole Genome Sequences of Three Symbiotic Endozoicomonas Bacteria.</title>
        <authorList>
            <person name="Neave M.J."/>
            <person name="Apprill A."/>
            <person name="Voolstra C.R."/>
        </authorList>
    </citation>
    <scope>NUCLEOTIDE SEQUENCE [LARGE SCALE GENOMIC DNA]</scope>
    <source>
        <strain evidence="3 4">DSM 25634</strain>
    </source>
</reference>
<keyword evidence="1" id="KW-0812">Transmembrane</keyword>
<evidence type="ECO:0000313" key="2">
    <source>
        <dbReference type="EMBL" id="KEQ17058.1"/>
    </source>
</evidence>
<dbReference type="AlphaFoldDB" id="A0A081NGK5"/>
<evidence type="ECO:0000313" key="3">
    <source>
        <dbReference type="EMBL" id="KEQ17578.1"/>
    </source>
</evidence>
<organism evidence="3 4">
    <name type="scientific">Endozoicomonas numazuensis</name>
    <dbReference type="NCBI Taxonomy" id="1137799"/>
    <lineage>
        <taxon>Bacteria</taxon>
        <taxon>Pseudomonadati</taxon>
        <taxon>Pseudomonadota</taxon>
        <taxon>Gammaproteobacteria</taxon>
        <taxon>Oceanospirillales</taxon>
        <taxon>Endozoicomonadaceae</taxon>
        <taxon>Endozoicomonas</taxon>
    </lineage>
</organism>
<dbReference type="EMBL" id="JOKH01000003">
    <property type="protein sequence ID" value="KEQ17058.1"/>
    <property type="molecule type" value="Genomic_DNA"/>
</dbReference>
<accession>A0A081NGK5</accession>
<protein>
    <submittedName>
        <fullName evidence="3">Uncharacterized protein</fullName>
    </submittedName>
</protein>
<evidence type="ECO:0000256" key="1">
    <source>
        <dbReference type="SAM" id="Phobius"/>
    </source>
</evidence>
<dbReference type="Proteomes" id="UP000028073">
    <property type="component" value="Unassembled WGS sequence"/>
</dbReference>
<keyword evidence="1" id="KW-1133">Transmembrane helix</keyword>
<name>A0A081NGK5_9GAMM</name>
<feature type="transmembrane region" description="Helical" evidence="1">
    <location>
        <begin position="48"/>
        <end position="71"/>
    </location>
</feature>
<keyword evidence="4" id="KW-1185">Reference proteome</keyword>
<gene>
    <name evidence="2" type="ORF">GZ78_14265</name>
    <name evidence="3" type="ORF">GZ78_17740</name>
</gene>
<evidence type="ECO:0000313" key="4">
    <source>
        <dbReference type="Proteomes" id="UP000028073"/>
    </source>
</evidence>